<sequence>MIIIYIIGGLLCLFLTIYILDYREKMASKIKQIKEQKNEIQELNNQLDDLQCQLDLMEEPIQKLHYVSEQILFYMKK</sequence>
<evidence type="ECO:0000313" key="3">
    <source>
        <dbReference type="EMBL" id="OUQ34705.1"/>
    </source>
</evidence>
<dbReference type="EMBL" id="NFLJ01000014">
    <property type="protein sequence ID" value="OUQ34705.1"/>
    <property type="molecule type" value="Genomic_DNA"/>
</dbReference>
<keyword evidence="2" id="KW-0812">Transmembrane</keyword>
<accession>A0A1Y4SXS7</accession>
<dbReference type="AlphaFoldDB" id="A0A1Y4SXS7"/>
<keyword evidence="4" id="KW-1185">Reference proteome</keyword>
<protein>
    <submittedName>
        <fullName evidence="3">Uncharacterized protein</fullName>
    </submittedName>
</protein>
<dbReference type="RefSeq" id="WP_087357884.1">
    <property type="nucleotide sequence ID" value="NZ_NFLJ01000014.1"/>
</dbReference>
<name>A0A1Y4SXS7_9FIRM</name>
<dbReference type="Proteomes" id="UP000195305">
    <property type="component" value="Unassembled WGS sequence"/>
</dbReference>
<keyword evidence="2" id="KW-1133">Transmembrane helix</keyword>
<evidence type="ECO:0000256" key="1">
    <source>
        <dbReference type="SAM" id="Coils"/>
    </source>
</evidence>
<gene>
    <name evidence="3" type="ORF">B5E75_06085</name>
</gene>
<keyword evidence="2" id="KW-0472">Membrane</keyword>
<evidence type="ECO:0000313" key="4">
    <source>
        <dbReference type="Proteomes" id="UP000195305"/>
    </source>
</evidence>
<comment type="caution">
    <text evidence="3">The sequence shown here is derived from an EMBL/GenBank/DDBJ whole genome shotgun (WGS) entry which is preliminary data.</text>
</comment>
<evidence type="ECO:0000256" key="2">
    <source>
        <dbReference type="SAM" id="Phobius"/>
    </source>
</evidence>
<keyword evidence="1" id="KW-0175">Coiled coil</keyword>
<proteinExistence type="predicted"/>
<feature type="transmembrane region" description="Helical" evidence="2">
    <location>
        <begin position="6"/>
        <end position="22"/>
    </location>
</feature>
<organism evidence="3 4">
    <name type="scientific">Massilimicrobiota timonensis</name>
    <dbReference type="NCBI Taxonomy" id="1776392"/>
    <lineage>
        <taxon>Bacteria</taxon>
        <taxon>Bacillati</taxon>
        <taxon>Bacillota</taxon>
        <taxon>Erysipelotrichia</taxon>
        <taxon>Erysipelotrichales</taxon>
        <taxon>Erysipelotrichaceae</taxon>
        <taxon>Massilimicrobiota</taxon>
    </lineage>
</organism>
<reference evidence="3 4" key="1">
    <citation type="journal article" date="2018" name="BMC Genomics">
        <title>Whole genome sequencing and function prediction of 133 gut anaerobes isolated from chicken caecum in pure cultures.</title>
        <authorList>
            <person name="Medvecky M."/>
            <person name="Cejkova D."/>
            <person name="Polansky O."/>
            <person name="Karasova D."/>
            <person name="Kubasova T."/>
            <person name="Cizek A."/>
            <person name="Rychlik I."/>
        </authorList>
    </citation>
    <scope>NUCLEOTIDE SEQUENCE [LARGE SCALE GENOMIC DNA]</scope>
    <source>
        <strain evidence="3 4">An13</strain>
    </source>
</reference>
<feature type="coiled-coil region" evidence="1">
    <location>
        <begin position="19"/>
        <end position="60"/>
    </location>
</feature>